<feature type="region of interest" description="Disordered" evidence="1">
    <location>
        <begin position="1"/>
        <end position="21"/>
    </location>
</feature>
<name>B4GW16_DROPE</name>
<evidence type="ECO:0000256" key="1">
    <source>
        <dbReference type="SAM" id="MobiDB-lite"/>
    </source>
</evidence>
<dbReference type="Proteomes" id="UP000008744">
    <property type="component" value="Unassembled WGS sequence"/>
</dbReference>
<dbReference type="OrthoDB" id="8037134at2759"/>
<feature type="compositionally biased region" description="Low complexity" evidence="1">
    <location>
        <begin position="1"/>
        <end position="15"/>
    </location>
</feature>
<dbReference type="AlphaFoldDB" id="B4GW16"/>
<dbReference type="GO" id="GO:0035050">
    <property type="term" value="P:embryonic heart tube development"/>
    <property type="evidence" value="ECO:0007669"/>
    <property type="project" value="EnsemblMetazoa"/>
</dbReference>
<proteinExistence type="predicted"/>
<dbReference type="EMBL" id="CH479193">
    <property type="protein sequence ID" value="EDW26861.1"/>
    <property type="molecule type" value="Genomic_DNA"/>
</dbReference>
<sequence length="118" mass="13418">MHLMESSSATSMSTSPEKRHNNIMHVICHSLRGRPQKEPSREELLPADISIVDSSERTMKLRSSIPQTEYMTIEQLTNEKKLTLRNSIRRSTRACAAACVPQESRCLCHGQPLRPLNF</sequence>
<dbReference type="GO" id="GO:0005938">
    <property type="term" value="C:cell cortex"/>
    <property type="evidence" value="ECO:0007669"/>
    <property type="project" value="EnsemblMetazoa"/>
</dbReference>
<keyword evidence="3" id="KW-1185">Reference proteome</keyword>
<evidence type="ECO:0000313" key="2">
    <source>
        <dbReference type="EMBL" id="EDW26861.1"/>
    </source>
</evidence>
<reference evidence="2 3" key="1">
    <citation type="journal article" date="2007" name="Nature">
        <title>Evolution of genes and genomes on the Drosophila phylogeny.</title>
        <authorList>
            <consortium name="Drosophila 12 Genomes Consortium"/>
            <person name="Clark A.G."/>
            <person name="Eisen M.B."/>
            <person name="Smith D.R."/>
            <person name="Bergman C.M."/>
            <person name="Oliver B."/>
            <person name="Markow T.A."/>
            <person name="Kaufman T.C."/>
            <person name="Kellis M."/>
            <person name="Gelbart W."/>
            <person name="Iyer V.N."/>
            <person name="Pollard D.A."/>
            <person name="Sackton T.B."/>
            <person name="Larracuente A.M."/>
            <person name="Singh N.D."/>
            <person name="Abad J.P."/>
            <person name="Abt D.N."/>
            <person name="Adryan B."/>
            <person name="Aguade M."/>
            <person name="Akashi H."/>
            <person name="Anderson W.W."/>
            <person name="Aquadro C.F."/>
            <person name="Ardell D.H."/>
            <person name="Arguello R."/>
            <person name="Artieri C.G."/>
            <person name="Barbash D.A."/>
            <person name="Barker D."/>
            <person name="Barsanti P."/>
            <person name="Batterham P."/>
            <person name="Batzoglou S."/>
            <person name="Begun D."/>
            <person name="Bhutkar A."/>
            <person name="Blanco E."/>
            <person name="Bosak S.A."/>
            <person name="Bradley R.K."/>
            <person name="Brand A.D."/>
            <person name="Brent M.R."/>
            <person name="Brooks A.N."/>
            <person name="Brown R.H."/>
            <person name="Butlin R.K."/>
            <person name="Caggese C."/>
            <person name="Calvi B.R."/>
            <person name="Bernardo de Carvalho A."/>
            <person name="Caspi A."/>
            <person name="Castrezana S."/>
            <person name="Celniker S.E."/>
            <person name="Chang J.L."/>
            <person name="Chapple C."/>
            <person name="Chatterji S."/>
            <person name="Chinwalla A."/>
            <person name="Civetta A."/>
            <person name="Clifton S.W."/>
            <person name="Comeron J.M."/>
            <person name="Costello J.C."/>
            <person name="Coyne J.A."/>
            <person name="Daub J."/>
            <person name="David R.G."/>
            <person name="Delcher A.L."/>
            <person name="Delehaunty K."/>
            <person name="Do C.B."/>
            <person name="Ebling H."/>
            <person name="Edwards K."/>
            <person name="Eickbush T."/>
            <person name="Evans J.D."/>
            <person name="Filipski A."/>
            <person name="Findeiss S."/>
            <person name="Freyhult E."/>
            <person name="Fulton L."/>
            <person name="Fulton R."/>
            <person name="Garcia A.C."/>
            <person name="Gardiner A."/>
            <person name="Garfield D.A."/>
            <person name="Garvin B.E."/>
            <person name="Gibson G."/>
            <person name="Gilbert D."/>
            <person name="Gnerre S."/>
            <person name="Godfrey J."/>
            <person name="Good R."/>
            <person name="Gotea V."/>
            <person name="Gravely B."/>
            <person name="Greenberg A.J."/>
            <person name="Griffiths-Jones S."/>
            <person name="Gross S."/>
            <person name="Guigo R."/>
            <person name="Gustafson E.A."/>
            <person name="Haerty W."/>
            <person name="Hahn M.W."/>
            <person name="Halligan D.L."/>
            <person name="Halpern A.L."/>
            <person name="Halter G.M."/>
            <person name="Han M.V."/>
            <person name="Heger A."/>
            <person name="Hillier L."/>
            <person name="Hinrichs A.S."/>
            <person name="Holmes I."/>
            <person name="Hoskins R.A."/>
            <person name="Hubisz M.J."/>
            <person name="Hultmark D."/>
            <person name="Huntley M.A."/>
            <person name="Jaffe D.B."/>
            <person name="Jagadeeshan S."/>
            <person name="Jeck W.R."/>
            <person name="Johnson J."/>
            <person name="Jones C.D."/>
            <person name="Jordan W.C."/>
            <person name="Karpen G.H."/>
            <person name="Kataoka E."/>
            <person name="Keightley P.D."/>
            <person name="Kheradpour P."/>
            <person name="Kirkness E.F."/>
            <person name="Koerich L.B."/>
            <person name="Kristiansen K."/>
            <person name="Kudrna D."/>
            <person name="Kulathinal R.J."/>
            <person name="Kumar S."/>
            <person name="Kwok R."/>
            <person name="Lander E."/>
            <person name="Langley C.H."/>
            <person name="Lapoint R."/>
            <person name="Lazzaro B.P."/>
            <person name="Lee S.J."/>
            <person name="Levesque L."/>
            <person name="Li R."/>
            <person name="Lin C.F."/>
            <person name="Lin M.F."/>
            <person name="Lindblad-Toh K."/>
            <person name="Llopart A."/>
            <person name="Long M."/>
            <person name="Low L."/>
            <person name="Lozovsky E."/>
            <person name="Lu J."/>
            <person name="Luo M."/>
            <person name="Machado C.A."/>
            <person name="Makalowski W."/>
            <person name="Marzo M."/>
            <person name="Matsuda M."/>
            <person name="Matzkin L."/>
            <person name="McAllister B."/>
            <person name="McBride C.S."/>
            <person name="McKernan B."/>
            <person name="McKernan K."/>
            <person name="Mendez-Lago M."/>
            <person name="Minx P."/>
            <person name="Mollenhauer M.U."/>
            <person name="Montooth K."/>
            <person name="Mount S.M."/>
            <person name="Mu X."/>
            <person name="Myers E."/>
            <person name="Negre B."/>
            <person name="Newfeld S."/>
            <person name="Nielsen R."/>
            <person name="Noor M.A."/>
            <person name="O'Grady P."/>
            <person name="Pachter L."/>
            <person name="Papaceit M."/>
            <person name="Parisi M.J."/>
            <person name="Parisi M."/>
            <person name="Parts L."/>
            <person name="Pedersen J.S."/>
            <person name="Pesole G."/>
            <person name="Phillippy A.M."/>
            <person name="Ponting C.P."/>
            <person name="Pop M."/>
            <person name="Porcelli D."/>
            <person name="Powell J.R."/>
            <person name="Prohaska S."/>
            <person name="Pruitt K."/>
            <person name="Puig M."/>
            <person name="Quesneville H."/>
            <person name="Ram K.R."/>
            <person name="Rand D."/>
            <person name="Rasmussen M.D."/>
            <person name="Reed L.K."/>
            <person name="Reenan R."/>
            <person name="Reily A."/>
            <person name="Remington K.A."/>
            <person name="Rieger T.T."/>
            <person name="Ritchie M.G."/>
            <person name="Robin C."/>
            <person name="Rogers Y.H."/>
            <person name="Rohde C."/>
            <person name="Rozas J."/>
            <person name="Rubenfield M.J."/>
            <person name="Ruiz A."/>
            <person name="Russo S."/>
            <person name="Salzberg S.L."/>
            <person name="Sanchez-Gracia A."/>
            <person name="Saranga D.J."/>
            <person name="Sato H."/>
            <person name="Schaeffer S.W."/>
            <person name="Schatz M.C."/>
            <person name="Schlenke T."/>
            <person name="Schwartz R."/>
            <person name="Segarra C."/>
            <person name="Singh R.S."/>
            <person name="Sirot L."/>
            <person name="Sirota M."/>
            <person name="Sisneros N.B."/>
            <person name="Smith C.D."/>
            <person name="Smith T.F."/>
            <person name="Spieth J."/>
            <person name="Stage D.E."/>
            <person name="Stark A."/>
            <person name="Stephan W."/>
            <person name="Strausberg R.L."/>
            <person name="Strempel S."/>
            <person name="Sturgill D."/>
            <person name="Sutton G."/>
            <person name="Sutton G.G."/>
            <person name="Tao W."/>
            <person name="Teichmann S."/>
            <person name="Tobari Y.N."/>
            <person name="Tomimura Y."/>
            <person name="Tsolas J.M."/>
            <person name="Valente V.L."/>
            <person name="Venter E."/>
            <person name="Venter J.C."/>
            <person name="Vicario S."/>
            <person name="Vieira F.G."/>
            <person name="Vilella A.J."/>
            <person name="Villasante A."/>
            <person name="Walenz B."/>
            <person name="Wang J."/>
            <person name="Wasserman M."/>
            <person name="Watts T."/>
            <person name="Wilson D."/>
            <person name="Wilson R.K."/>
            <person name="Wing R.A."/>
            <person name="Wolfner M.F."/>
            <person name="Wong A."/>
            <person name="Wong G.K."/>
            <person name="Wu C.I."/>
            <person name="Wu G."/>
            <person name="Yamamoto D."/>
            <person name="Yang H.P."/>
            <person name="Yang S.P."/>
            <person name="Yorke J.A."/>
            <person name="Yoshida K."/>
            <person name="Zdobnov E."/>
            <person name="Zhang P."/>
            <person name="Zhang Y."/>
            <person name="Zimin A.V."/>
            <person name="Baldwin J."/>
            <person name="Abdouelleil A."/>
            <person name="Abdulkadir J."/>
            <person name="Abebe A."/>
            <person name="Abera B."/>
            <person name="Abreu J."/>
            <person name="Acer S.C."/>
            <person name="Aftuck L."/>
            <person name="Alexander A."/>
            <person name="An P."/>
            <person name="Anderson E."/>
            <person name="Anderson S."/>
            <person name="Arachi H."/>
            <person name="Azer M."/>
            <person name="Bachantsang P."/>
            <person name="Barry A."/>
            <person name="Bayul T."/>
            <person name="Berlin A."/>
            <person name="Bessette D."/>
            <person name="Bloom T."/>
            <person name="Blye J."/>
            <person name="Boguslavskiy L."/>
            <person name="Bonnet C."/>
            <person name="Boukhgalter B."/>
            <person name="Bourzgui I."/>
            <person name="Brown A."/>
            <person name="Cahill P."/>
            <person name="Channer S."/>
            <person name="Cheshatsang Y."/>
            <person name="Chuda L."/>
            <person name="Citroen M."/>
            <person name="Collymore A."/>
            <person name="Cooke P."/>
            <person name="Costello M."/>
            <person name="D'Aco K."/>
            <person name="Daza R."/>
            <person name="De Haan G."/>
            <person name="DeGray S."/>
            <person name="DeMaso C."/>
            <person name="Dhargay N."/>
            <person name="Dooley K."/>
            <person name="Dooley E."/>
            <person name="Doricent M."/>
            <person name="Dorje P."/>
            <person name="Dorjee K."/>
            <person name="Dupes A."/>
            <person name="Elong R."/>
            <person name="Falk J."/>
            <person name="Farina A."/>
            <person name="Faro S."/>
            <person name="Ferguson D."/>
            <person name="Fisher S."/>
            <person name="Foley C.D."/>
            <person name="Franke A."/>
            <person name="Friedrich D."/>
            <person name="Gadbois L."/>
            <person name="Gearin G."/>
            <person name="Gearin C.R."/>
            <person name="Giannoukos G."/>
            <person name="Goode T."/>
            <person name="Graham J."/>
            <person name="Grandbois E."/>
            <person name="Grewal S."/>
            <person name="Gyaltsen K."/>
            <person name="Hafez N."/>
            <person name="Hagos B."/>
            <person name="Hall J."/>
            <person name="Henson C."/>
            <person name="Hollinger A."/>
            <person name="Honan T."/>
            <person name="Huard M.D."/>
            <person name="Hughes L."/>
            <person name="Hurhula B."/>
            <person name="Husby M.E."/>
            <person name="Kamat A."/>
            <person name="Kanga B."/>
            <person name="Kashin S."/>
            <person name="Khazanovich D."/>
            <person name="Kisner P."/>
            <person name="Lance K."/>
            <person name="Lara M."/>
            <person name="Lee W."/>
            <person name="Lennon N."/>
            <person name="Letendre F."/>
            <person name="LeVine R."/>
            <person name="Lipovsky A."/>
            <person name="Liu X."/>
            <person name="Liu J."/>
            <person name="Liu S."/>
            <person name="Lokyitsang T."/>
            <person name="Lokyitsang Y."/>
            <person name="Lubonja R."/>
            <person name="Lui A."/>
            <person name="MacDonald P."/>
            <person name="Magnisalis V."/>
            <person name="Maru K."/>
            <person name="Matthews C."/>
            <person name="McCusker W."/>
            <person name="McDonough S."/>
            <person name="Mehta T."/>
            <person name="Meldrim J."/>
            <person name="Meneus L."/>
            <person name="Mihai O."/>
            <person name="Mihalev A."/>
            <person name="Mihova T."/>
            <person name="Mittelman R."/>
            <person name="Mlenga V."/>
            <person name="Montmayeur A."/>
            <person name="Mulrain L."/>
            <person name="Navidi A."/>
            <person name="Naylor J."/>
            <person name="Negash T."/>
            <person name="Nguyen T."/>
            <person name="Nguyen N."/>
            <person name="Nicol R."/>
            <person name="Norbu C."/>
            <person name="Norbu N."/>
            <person name="Novod N."/>
            <person name="O'Neill B."/>
            <person name="Osman S."/>
            <person name="Markiewicz E."/>
            <person name="Oyono O.L."/>
            <person name="Patti C."/>
            <person name="Phunkhang P."/>
            <person name="Pierre F."/>
            <person name="Priest M."/>
            <person name="Raghuraman S."/>
            <person name="Rege F."/>
            <person name="Reyes R."/>
            <person name="Rise C."/>
            <person name="Rogov P."/>
            <person name="Ross K."/>
            <person name="Ryan E."/>
            <person name="Settipalli S."/>
            <person name="Shea T."/>
            <person name="Sherpa N."/>
            <person name="Shi L."/>
            <person name="Shih D."/>
            <person name="Sparrow T."/>
            <person name="Spaulding J."/>
            <person name="Stalker J."/>
            <person name="Stange-Thomann N."/>
            <person name="Stavropoulos S."/>
            <person name="Stone C."/>
            <person name="Strader C."/>
            <person name="Tesfaye S."/>
            <person name="Thomson T."/>
            <person name="Thoulutsang Y."/>
            <person name="Thoulutsang D."/>
            <person name="Topham K."/>
            <person name="Topping I."/>
            <person name="Tsamla T."/>
            <person name="Vassiliev H."/>
            <person name="Vo A."/>
            <person name="Wangchuk T."/>
            <person name="Wangdi T."/>
            <person name="Weiand M."/>
            <person name="Wilkinson J."/>
            <person name="Wilson A."/>
            <person name="Yadav S."/>
            <person name="Young G."/>
            <person name="Yu Q."/>
            <person name="Zembek L."/>
            <person name="Zhong D."/>
            <person name="Zimmer A."/>
            <person name="Zwirko Z."/>
            <person name="Jaffe D.B."/>
            <person name="Alvarez P."/>
            <person name="Brockman W."/>
            <person name="Butler J."/>
            <person name="Chin C."/>
            <person name="Gnerre S."/>
            <person name="Grabherr M."/>
            <person name="Kleber M."/>
            <person name="Mauceli E."/>
            <person name="MacCallum I."/>
        </authorList>
    </citation>
    <scope>NUCLEOTIDE SEQUENCE [LARGE SCALE GENOMIC DNA]</scope>
    <source>
        <strain evidence="3">MSH-3 / Tucson 14011-0111.49</strain>
    </source>
</reference>
<dbReference type="HOGENOM" id="CLU_2075576_0_0_1"/>
<organism evidence="3">
    <name type="scientific">Drosophila persimilis</name>
    <name type="common">Fruit fly</name>
    <dbReference type="NCBI Taxonomy" id="7234"/>
    <lineage>
        <taxon>Eukaryota</taxon>
        <taxon>Metazoa</taxon>
        <taxon>Ecdysozoa</taxon>
        <taxon>Arthropoda</taxon>
        <taxon>Hexapoda</taxon>
        <taxon>Insecta</taxon>
        <taxon>Pterygota</taxon>
        <taxon>Neoptera</taxon>
        <taxon>Endopterygota</taxon>
        <taxon>Diptera</taxon>
        <taxon>Brachycera</taxon>
        <taxon>Muscomorpha</taxon>
        <taxon>Ephydroidea</taxon>
        <taxon>Drosophilidae</taxon>
        <taxon>Drosophila</taxon>
        <taxon>Sophophora</taxon>
    </lineage>
</organism>
<accession>B4GW16</accession>
<protein>
    <submittedName>
        <fullName evidence="2">GL14758</fullName>
    </submittedName>
</protein>
<gene>
    <name evidence="2" type="primary">Dper\GL14758</name>
    <name evidence="2" type="ORF">Dper_GL14758</name>
</gene>
<evidence type="ECO:0000313" key="3">
    <source>
        <dbReference type="Proteomes" id="UP000008744"/>
    </source>
</evidence>